<dbReference type="Gene3D" id="1.10.238.220">
    <property type="match status" value="1"/>
</dbReference>
<feature type="compositionally biased region" description="Acidic residues" evidence="4">
    <location>
        <begin position="1121"/>
        <end position="1130"/>
    </location>
</feature>
<dbReference type="InterPro" id="IPR048855">
    <property type="entry name" value="P2R3A_B_D_EF-hand"/>
</dbReference>
<evidence type="ECO:0000259" key="5">
    <source>
        <dbReference type="PROSITE" id="PS50222"/>
    </source>
</evidence>
<reference evidence="7" key="3">
    <citation type="journal article" date="2014" name="Nature">
        <title>Elephant shark genome provides unique insights into gnathostome evolution.</title>
        <authorList>
            <consortium name="International Elephant Shark Genome Sequencing Consortium"/>
            <person name="Venkatesh B."/>
            <person name="Lee A.P."/>
            <person name="Ravi V."/>
            <person name="Maurya A.K."/>
            <person name="Lian M.M."/>
            <person name="Swann J.B."/>
            <person name="Ohta Y."/>
            <person name="Flajnik M.F."/>
            <person name="Sutoh Y."/>
            <person name="Kasahara M."/>
            <person name="Hoon S."/>
            <person name="Gangu V."/>
            <person name="Roy S.W."/>
            <person name="Irimia M."/>
            <person name="Korzh V."/>
            <person name="Kondrychyn I."/>
            <person name="Lim Z.W."/>
            <person name="Tay B.H."/>
            <person name="Tohari S."/>
            <person name="Kong K.W."/>
            <person name="Ho S."/>
            <person name="Lorente-Galdos B."/>
            <person name="Quilez J."/>
            <person name="Marques-Bonet T."/>
            <person name="Raney B.J."/>
            <person name="Ingham P.W."/>
            <person name="Tay A."/>
            <person name="Hillier L.W."/>
            <person name="Minx P."/>
            <person name="Boehm T."/>
            <person name="Wilson R.K."/>
            <person name="Brenner S."/>
            <person name="Warren W.C."/>
        </authorList>
    </citation>
    <scope>NUCLEOTIDE SEQUENCE [LARGE SCALE GENOMIC DNA]</scope>
</reference>
<dbReference type="FunFam" id="1.10.238.230:FF:000001">
    <property type="entry name" value="Serine/threonine-protein phosphatase 2A regulatory subunit B'' subunit beta"/>
    <property type="match status" value="1"/>
</dbReference>
<feature type="domain" description="EF-hand" evidence="5">
    <location>
        <begin position="982"/>
        <end position="1017"/>
    </location>
</feature>
<feature type="region of interest" description="Disordered" evidence="4">
    <location>
        <begin position="680"/>
        <end position="707"/>
    </location>
</feature>
<dbReference type="Pfam" id="PF17958">
    <property type="entry name" value="EF-hand_13"/>
    <property type="match status" value="1"/>
</dbReference>
<evidence type="ECO:0000256" key="1">
    <source>
        <dbReference type="ARBA" id="ARBA00022723"/>
    </source>
</evidence>
<dbReference type="AlphaFoldDB" id="A0A4W3J6L6"/>
<dbReference type="SUPFAM" id="SSF47473">
    <property type="entry name" value="EF-hand"/>
    <property type="match status" value="2"/>
</dbReference>
<dbReference type="PANTHER" id="PTHR14095">
    <property type="entry name" value="PHOSPHATASE 2A REGULATORY SUBUNIT-RELATED"/>
    <property type="match status" value="1"/>
</dbReference>
<evidence type="ECO:0000256" key="3">
    <source>
        <dbReference type="ARBA" id="ARBA00093310"/>
    </source>
</evidence>
<dbReference type="PROSITE" id="PS00018">
    <property type="entry name" value="EF_HAND_1"/>
    <property type="match status" value="1"/>
</dbReference>
<dbReference type="InterPro" id="IPR041534">
    <property type="entry name" value="EF-hand_13"/>
</dbReference>
<dbReference type="InterPro" id="IPR018247">
    <property type="entry name" value="EF_Hand_1_Ca_BS"/>
</dbReference>
<dbReference type="InterPro" id="IPR002048">
    <property type="entry name" value="EF_hand_dom"/>
</dbReference>
<evidence type="ECO:0000313" key="7">
    <source>
        <dbReference type="Proteomes" id="UP000314986"/>
    </source>
</evidence>
<dbReference type="Proteomes" id="UP000314986">
    <property type="component" value="Unassembled WGS sequence"/>
</dbReference>
<dbReference type="PANTHER" id="PTHR14095:SF3">
    <property type="entry name" value="SERINE_THREONINE-PROTEIN PHOSPHATASE 2A REGULATORY SUBUNIT B'' SUBUNIT ALPHA"/>
    <property type="match status" value="1"/>
</dbReference>
<proteinExistence type="predicted"/>
<dbReference type="GO" id="GO:0000159">
    <property type="term" value="C:protein phosphatase type 2A complex"/>
    <property type="evidence" value="ECO:0007669"/>
    <property type="project" value="TreeGrafter"/>
</dbReference>
<dbReference type="GeneTree" id="ENSGT00940000154659"/>
<protein>
    <submittedName>
        <fullName evidence="6">Protein phosphatase 2 regulatory subunit B''alpha</fullName>
    </submittedName>
</protein>
<dbReference type="Gene3D" id="1.10.238.10">
    <property type="entry name" value="EF-hand"/>
    <property type="match status" value="1"/>
</dbReference>
<keyword evidence="1" id="KW-0479">Metal-binding</keyword>
<dbReference type="PROSITE" id="PS50222">
    <property type="entry name" value="EF_HAND_2"/>
    <property type="match status" value="1"/>
</dbReference>
<dbReference type="InParanoid" id="A0A4W3J6L6"/>
<comment type="function">
    <text evidence="3">The B regulatory subunit might modulate substrate selectivity and catalytic activity, and might also direct the localization of the catalytic enzyme to a particular subcellular compartment.</text>
</comment>
<dbReference type="FunFam" id="1.10.238.220:FF:000001">
    <property type="entry name" value="Serine/threonine-protein phosphatase 2A regulatory subunit B'' subunit alpha"/>
    <property type="match status" value="1"/>
</dbReference>
<organism evidence="6 7">
    <name type="scientific">Callorhinchus milii</name>
    <name type="common">Ghost shark</name>
    <dbReference type="NCBI Taxonomy" id="7868"/>
    <lineage>
        <taxon>Eukaryota</taxon>
        <taxon>Metazoa</taxon>
        <taxon>Chordata</taxon>
        <taxon>Craniata</taxon>
        <taxon>Vertebrata</taxon>
        <taxon>Chondrichthyes</taxon>
        <taxon>Holocephali</taxon>
        <taxon>Chimaeriformes</taxon>
        <taxon>Callorhinchidae</taxon>
        <taxon>Callorhinchus</taxon>
    </lineage>
</organism>
<feature type="region of interest" description="Disordered" evidence="4">
    <location>
        <begin position="1110"/>
        <end position="1151"/>
    </location>
</feature>
<dbReference type="Pfam" id="PF21161">
    <property type="entry name" value="P2R3B_EF-hand"/>
    <property type="match status" value="1"/>
</dbReference>
<reference evidence="7" key="2">
    <citation type="journal article" date="2007" name="PLoS Biol.">
        <title>Survey sequencing and comparative analysis of the elephant shark (Callorhinchus milii) genome.</title>
        <authorList>
            <person name="Venkatesh B."/>
            <person name="Kirkness E.F."/>
            <person name="Loh Y.H."/>
            <person name="Halpern A.L."/>
            <person name="Lee A.P."/>
            <person name="Johnson J."/>
            <person name="Dandona N."/>
            <person name="Viswanathan L.D."/>
            <person name="Tay A."/>
            <person name="Venter J.C."/>
            <person name="Strausberg R.L."/>
            <person name="Brenner S."/>
        </authorList>
    </citation>
    <scope>NUCLEOTIDE SEQUENCE [LARGE SCALE GENOMIC DNA]</scope>
</reference>
<dbReference type="GO" id="GO:0005509">
    <property type="term" value="F:calcium ion binding"/>
    <property type="evidence" value="ECO:0007669"/>
    <property type="project" value="InterPro"/>
</dbReference>
<sequence length="1151" mass="128898">MAAAYRLVISTVNCYNSVTIDQRFQHTVHYCNGSCQALKNATGIDCSVAHHGVCSELLSPPAFPTCSLRLSGTPDLNHKLSTTESIAASSDIASEDCQQFLPGSTRVKKGQVTPGLSNLKDITGDAINLASGKTKEFSFEKMKCPSSHVSFRKGRKVKPDVASRKSADFDIINNHIGSDENCPPFGFAQKSAVEEKGTNLSILHEHNISNAAPLYLQNFLEENLIAKILEKIKVCLDILLKCSEDLKKCTEIIKQCIKSKALGNVDRDASNNPDIIYKNVMARLSSYLKKLPFELEHGLSGHSNQHDLTELVNSLHNLQQMPYTPFGNDQPPRYEDVVQSSTSINLPLPPMEIQKIHKDTSGKSTRPLDSAPGLPCNGSLQNNGIQQKNTIAVNHPSALPHLISSNYTDSCSSEDKLLSKRSDIISKVPMEPLYIQEDCDIDKLLGQDSKGKGHFGLSQLNLDKQTSSEVCKGTGEIGVPITNNLGQKRTHVETMSDSPNVSANLKRVYNFTDPSKVTPKNDKDIQQEDIEKLLMELESFSQTIEDGQKYNSSRGNDVDLKNCSPQTEHHLLAPDSGSNHLDATLRESVALSPNVSKGDEDDGALLLRILESIEGFAQELVERGSNKDILAREKEVMWILQDTLKQTTESCKTAEPTQTVVAKDTGSHLSVQQIPEVIKVQSNKEKKPGTPPPAVTNTAPSPLPPSNKVVVSTPASVNIPRFYFPKGLPNANNDHDETVIKIEAAFSEFEDENADIYEMGKIAKACGCPLYWKAPMFISAGGERTGCASVHSFVATWRKVLQTCHDDASRFVYLLAKPSCNYLEQEDFIPLLQDIVDTHPGLTFLKDAPEFHSRYITTVIQRIFYTVNRSWSGKITLTELRKSNFLQTLALLEEEDDINQITDYFSYEHFYVIYCKFWELDTDHDLFVDQKDLARHNDHAISNRIIERIFSGAVTRGNSVQKDGRMSYADFVWFLVSEEDKKNATSMEYWFRAMDIDGDGVLSMYELEYFYEEQCERMEGMGIEPLPFHDLLCQMLDLVKPECEGKITLRDLKRCRMAHIFYDTCFNLEKYLDHEQRDPFAVQKDIESDSPEPSDWDKYAAEEYEILVAEESANEQLQEGSFEDDYESDELTTGPELSNKMDKLVISDLPT</sequence>
<reference evidence="6" key="4">
    <citation type="submission" date="2025-08" db="UniProtKB">
        <authorList>
            <consortium name="Ensembl"/>
        </authorList>
    </citation>
    <scope>IDENTIFICATION</scope>
</reference>
<reference evidence="6" key="5">
    <citation type="submission" date="2025-09" db="UniProtKB">
        <authorList>
            <consortium name="Ensembl"/>
        </authorList>
    </citation>
    <scope>IDENTIFICATION</scope>
</reference>
<dbReference type="InterPro" id="IPR011992">
    <property type="entry name" value="EF-hand-dom_pair"/>
</dbReference>
<evidence type="ECO:0000256" key="2">
    <source>
        <dbReference type="ARBA" id="ARBA00022837"/>
    </source>
</evidence>
<reference evidence="7" key="1">
    <citation type="journal article" date="2006" name="Science">
        <title>Ancient noncoding elements conserved in the human genome.</title>
        <authorList>
            <person name="Venkatesh B."/>
            <person name="Kirkness E.F."/>
            <person name="Loh Y.H."/>
            <person name="Halpern A.L."/>
            <person name="Lee A.P."/>
            <person name="Johnson J."/>
            <person name="Dandona N."/>
            <person name="Viswanathan L.D."/>
            <person name="Tay A."/>
            <person name="Venter J.C."/>
            <person name="Strausberg R.L."/>
            <person name="Brenner S."/>
        </authorList>
    </citation>
    <scope>NUCLEOTIDE SEQUENCE [LARGE SCALE GENOMIC DNA]</scope>
</reference>
<keyword evidence="7" id="KW-1185">Reference proteome</keyword>
<gene>
    <name evidence="6" type="primary">ppp2r3a</name>
</gene>
<dbReference type="Ensembl" id="ENSCMIT00000035730.1">
    <property type="protein sequence ID" value="ENSCMIP00000035206.1"/>
    <property type="gene ID" value="ENSCMIG00000014834.1"/>
</dbReference>
<dbReference type="Gene3D" id="1.10.238.230">
    <property type="match status" value="1"/>
</dbReference>
<dbReference type="STRING" id="7868.ENSCMIP00000035206"/>
<evidence type="ECO:0000313" key="6">
    <source>
        <dbReference type="Ensembl" id="ENSCMIP00000035206.1"/>
    </source>
</evidence>
<name>A0A4W3J6L6_CALMI</name>
<dbReference type="GO" id="GO:0019888">
    <property type="term" value="F:protein phosphatase regulator activity"/>
    <property type="evidence" value="ECO:0007669"/>
    <property type="project" value="TreeGrafter"/>
</dbReference>
<accession>A0A4W3J6L6</accession>
<keyword evidence="2" id="KW-0106">Calcium</keyword>
<dbReference type="FunFam" id="1.10.238.10:FF:000628">
    <property type="entry name" value="Serine/threonine-protein phosphatase 2A regulatory subunit B'' subunit beta"/>
    <property type="match status" value="1"/>
</dbReference>
<evidence type="ECO:0000256" key="4">
    <source>
        <dbReference type="SAM" id="MobiDB-lite"/>
    </source>
</evidence>